<dbReference type="InterPro" id="IPR036102">
    <property type="entry name" value="OsmC/Ohrsf"/>
</dbReference>
<dbReference type="PANTHER" id="PTHR34352">
    <property type="entry name" value="PROTEIN YHFA"/>
    <property type="match status" value="1"/>
</dbReference>
<evidence type="ECO:0000256" key="1">
    <source>
        <dbReference type="SAM" id="Phobius"/>
    </source>
</evidence>
<accession>A0A5M8RHU3</accession>
<dbReference type="InterPro" id="IPR003718">
    <property type="entry name" value="OsmC/Ohr_fam"/>
</dbReference>
<dbReference type="Pfam" id="PF02566">
    <property type="entry name" value="OsmC"/>
    <property type="match status" value="1"/>
</dbReference>
<keyword evidence="1" id="KW-1133">Transmembrane helix</keyword>
<gene>
    <name evidence="2" type="ORF">DX927_21210</name>
</gene>
<dbReference type="Proteomes" id="UP000324326">
    <property type="component" value="Unassembled WGS sequence"/>
</dbReference>
<organism evidence="2 3">
    <name type="scientific">Bacillus swezeyi</name>
    <dbReference type="NCBI Taxonomy" id="1925020"/>
    <lineage>
        <taxon>Bacteria</taxon>
        <taxon>Bacillati</taxon>
        <taxon>Bacillota</taxon>
        <taxon>Bacilli</taxon>
        <taxon>Bacillales</taxon>
        <taxon>Bacillaceae</taxon>
        <taxon>Bacillus</taxon>
    </lineage>
</organism>
<dbReference type="STRING" id="1925020.BTA30_16380"/>
<comment type="caution">
    <text evidence="2">The sequence shown here is derived from an EMBL/GenBank/DDBJ whole genome shotgun (WGS) entry which is preliminary data.</text>
</comment>
<dbReference type="SUPFAM" id="SSF82784">
    <property type="entry name" value="OsmC-like"/>
    <property type="match status" value="1"/>
</dbReference>
<evidence type="ECO:0000313" key="2">
    <source>
        <dbReference type="EMBL" id="KAA6447769.1"/>
    </source>
</evidence>
<dbReference type="Gene3D" id="3.30.300.20">
    <property type="match status" value="1"/>
</dbReference>
<protein>
    <submittedName>
        <fullName evidence="2">OsmC family peroxiredoxin</fullName>
    </submittedName>
</protein>
<sequence length="137" mass="15855">MDIQWNQNGFHADLAFGRLDISSREEAGFRPYQLMIASIAVCSGTVLHNILEKKRIQLKDMIIQAKEERIPEEAGRIKSIHLHFILKGEHLKSDQIQKTLRMALRNCAMVRSVENSIDIKETFEIQSCFKLSSMRNR</sequence>
<name>A0A5M8RHU3_9BACI</name>
<feature type="transmembrane region" description="Helical" evidence="1">
    <location>
        <begin position="32"/>
        <end position="51"/>
    </location>
</feature>
<dbReference type="PANTHER" id="PTHR34352:SF1">
    <property type="entry name" value="PROTEIN YHFA"/>
    <property type="match status" value="1"/>
</dbReference>
<dbReference type="EMBL" id="QSND01000005">
    <property type="protein sequence ID" value="KAA6447769.1"/>
    <property type="molecule type" value="Genomic_DNA"/>
</dbReference>
<proteinExistence type="predicted"/>
<keyword evidence="1" id="KW-0812">Transmembrane</keyword>
<dbReference type="InterPro" id="IPR015946">
    <property type="entry name" value="KH_dom-like_a/b"/>
</dbReference>
<keyword evidence="1" id="KW-0472">Membrane</keyword>
<dbReference type="AlphaFoldDB" id="A0A5M8RHU3"/>
<dbReference type="RefSeq" id="WP_148958489.1">
    <property type="nucleotide sequence ID" value="NZ_QSND01000005.1"/>
</dbReference>
<reference evidence="2 3" key="1">
    <citation type="submission" date="2018-08" db="EMBL/GenBank/DDBJ databases">
        <title>Bacillus phenotypic plasticity.</title>
        <authorList>
            <person name="Hurtado E."/>
        </authorList>
    </citation>
    <scope>NUCLEOTIDE SEQUENCE [LARGE SCALE GENOMIC DNA]</scope>
    <source>
        <strain evidence="2 3">427</strain>
    </source>
</reference>
<evidence type="ECO:0000313" key="3">
    <source>
        <dbReference type="Proteomes" id="UP000324326"/>
    </source>
</evidence>